<feature type="transmembrane region" description="Helical" evidence="8">
    <location>
        <begin position="6"/>
        <end position="24"/>
    </location>
</feature>
<dbReference type="Gene3D" id="1.20.1730.10">
    <property type="entry name" value="Sodium/glucose cotransporter"/>
    <property type="match status" value="1"/>
</dbReference>
<dbReference type="InterPro" id="IPR038377">
    <property type="entry name" value="Na/Glc_symporter_sf"/>
</dbReference>
<dbReference type="EMBL" id="JBHUIW010000016">
    <property type="protein sequence ID" value="MFD2183349.1"/>
    <property type="molecule type" value="Genomic_DNA"/>
</dbReference>
<evidence type="ECO:0000256" key="5">
    <source>
        <dbReference type="ARBA" id="ARBA00022989"/>
    </source>
</evidence>
<feature type="transmembrane region" description="Helical" evidence="8">
    <location>
        <begin position="318"/>
        <end position="345"/>
    </location>
</feature>
<feature type="transmembrane region" description="Helical" evidence="8">
    <location>
        <begin position="450"/>
        <end position="468"/>
    </location>
</feature>
<feature type="transmembrane region" description="Helical" evidence="8">
    <location>
        <begin position="45"/>
        <end position="65"/>
    </location>
</feature>
<protein>
    <submittedName>
        <fullName evidence="9">Sodium:solute symporter</fullName>
    </submittedName>
</protein>
<dbReference type="Proteomes" id="UP001597314">
    <property type="component" value="Unassembled WGS sequence"/>
</dbReference>
<dbReference type="PANTHER" id="PTHR48086">
    <property type="entry name" value="SODIUM/PROLINE SYMPORTER-RELATED"/>
    <property type="match status" value="1"/>
</dbReference>
<organism evidence="9 10">
    <name type="scientific">Rhodoplanes azumiensis</name>
    <dbReference type="NCBI Taxonomy" id="1897628"/>
    <lineage>
        <taxon>Bacteria</taxon>
        <taxon>Pseudomonadati</taxon>
        <taxon>Pseudomonadota</taxon>
        <taxon>Alphaproteobacteria</taxon>
        <taxon>Hyphomicrobiales</taxon>
        <taxon>Nitrobacteraceae</taxon>
        <taxon>Rhodoplanes</taxon>
    </lineage>
</organism>
<evidence type="ECO:0000256" key="3">
    <source>
        <dbReference type="ARBA" id="ARBA00022448"/>
    </source>
</evidence>
<comment type="caution">
    <text evidence="9">The sequence shown here is derived from an EMBL/GenBank/DDBJ whole genome shotgun (WGS) entry which is preliminary data.</text>
</comment>
<keyword evidence="4 8" id="KW-0812">Transmembrane</keyword>
<comment type="subcellular location">
    <subcellularLocation>
        <location evidence="1">Membrane</location>
        <topology evidence="1">Multi-pass membrane protein</topology>
    </subcellularLocation>
</comment>
<feature type="transmembrane region" description="Helical" evidence="8">
    <location>
        <begin position="391"/>
        <end position="412"/>
    </location>
</feature>
<reference evidence="10" key="1">
    <citation type="journal article" date="2019" name="Int. J. Syst. Evol. Microbiol.">
        <title>The Global Catalogue of Microorganisms (GCM) 10K type strain sequencing project: providing services to taxonomists for standard genome sequencing and annotation.</title>
        <authorList>
            <consortium name="The Broad Institute Genomics Platform"/>
            <consortium name="The Broad Institute Genome Sequencing Center for Infectious Disease"/>
            <person name="Wu L."/>
            <person name="Ma J."/>
        </authorList>
    </citation>
    <scope>NUCLEOTIDE SEQUENCE [LARGE SCALE GENOMIC DNA]</scope>
    <source>
        <strain evidence="10">CGMCC 1.6774</strain>
    </source>
</reference>
<feature type="transmembrane region" description="Helical" evidence="8">
    <location>
        <begin position="270"/>
        <end position="291"/>
    </location>
</feature>
<gene>
    <name evidence="9" type="ORF">ACFSOX_14415</name>
</gene>
<feature type="transmembrane region" description="Helical" evidence="8">
    <location>
        <begin position="366"/>
        <end position="385"/>
    </location>
</feature>
<dbReference type="PANTHER" id="PTHR48086:SF7">
    <property type="entry name" value="SODIUM-SOLUTE SYMPORTER-RELATED"/>
    <property type="match status" value="1"/>
</dbReference>
<evidence type="ECO:0000256" key="6">
    <source>
        <dbReference type="ARBA" id="ARBA00023136"/>
    </source>
</evidence>
<feature type="transmembrane region" description="Helical" evidence="8">
    <location>
        <begin position="77"/>
        <end position="98"/>
    </location>
</feature>
<evidence type="ECO:0000256" key="8">
    <source>
        <dbReference type="SAM" id="Phobius"/>
    </source>
</evidence>
<feature type="transmembrane region" description="Helical" evidence="8">
    <location>
        <begin position="419"/>
        <end position="444"/>
    </location>
</feature>
<keyword evidence="6 8" id="KW-0472">Membrane</keyword>
<keyword evidence="5 8" id="KW-1133">Transmembrane helix</keyword>
<evidence type="ECO:0000256" key="2">
    <source>
        <dbReference type="ARBA" id="ARBA00006434"/>
    </source>
</evidence>
<evidence type="ECO:0000313" key="9">
    <source>
        <dbReference type="EMBL" id="MFD2183349.1"/>
    </source>
</evidence>
<dbReference type="InterPro" id="IPR050277">
    <property type="entry name" value="Sodium:Solute_Symporter"/>
</dbReference>
<dbReference type="Pfam" id="PF00474">
    <property type="entry name" value="SSF"/>
    <property type="match status" value="1"/>
</dbReference>
<evidence type="ECO:0000256" key="1">
    <source>
        <dbReference type="ARBA" id="ARBA00004141"/>
    </source>
</evidence>
<feature type="transmembrane region" description="Helical" evidence="8">
    <location>
        <begin position="140"/>
        <end position="169"/>
    </location>
</feature>
<keyword evidence="10" id="KW-1185">Reference proteome</keyword>
<evidence type="ECO:0000313" key="10">
    <source>
        <dbReference type="Proteomes" id="UP001597314"/>
    </source>
</evidence>
<feature type="transmembrane region" description="Helical" evidence="8">
    <location>
        <begin position="181"/>
        <end position="200"/>
    </location>
</feature>
<name>A0ABW5ANB5_9BRAD</name>
<feature type="transmembrane region" description="Helical" evidence="8">
    <location>
        <begin position="110"/>
        <end position="134"/>
    </location>
</feature>
<dbReference type="PROSITE" id="PS50283">
    <property type="entry name" value="NA_SOLUT_SYMP_3"/>
    <property type="match status" value="1"/>
</dbReference>
<proteinExistence type="inferred from homology"/>
<evidence type="ECO:0000256" key="7">
    <source>
        <dbReference type="RuleBase" id="RU362091"/>
    </source>
</evidence>
<sequence>MKWEILVGVLAYELIVIVGLGLYFSAREKHASEGGFLLSNRDLPYYVVAVTLALTVLGTPHIFGVFEMTWFIGASSIWFGLAHAVLLVVTCTSTALWARRLQVTSMPEMLALIFGETPRLMVGCVMSGLIWGILTLESQGVGIVFATVTGVTIQQGAILGGILGILYVVLAGMKEIGWVNLINCAVMYVGLVIAMIYLTLGLPAGGWEAVSDFYVRQDQAHMLSLFGTPEVLWTFALSIVLSTTFCQSVSQQLIQPAMAAKSEEAIRKSLWIAVPLNGVFCVFIACIGLAAKADPAFNGLGPKLAAPTMLLTMLPGWLVAWLMASLLAAVLSSFAMAVMAPATIFTIDVYKNFFNPAAGEADERRVTRIMILVLGVAAFLVAAYLPPIVQAMNWLFAWMTPVFWLIIIGLFWKRSSTAAVWTLAVSWILNGLWSFSSLPALIGLDGTPNVYATLVSGLVLGIGLTAVCDGLPGLFRSVAAAPRPEPA</sequence>
<dbReference type="CDD" id="cd10322">
    <property type="entry name" value="SLC5sbd"/>
    <property type="match status" value="1"/>
</dbReference>
<evidence type="ECO:0000256" key="4">
    <source>
        <dbReference type="ARBA" id="ARBA00022692"/>
    </source>
</evidence>
<dbReference type="RefSeq" id="WP_378478507.1">
    <property type="nucleotide sequence ID" value="NZ_JBHUIW010000016.1"/>
</dbReference>
<keyword evidence="3" id="KW-0813">Transport</keyword>
<dbReference type="InterPro" id="IPR001734">
    <property type="entry name" value="Na/solute_symporter"/>
</dbReference>
<comment type="similarity">
    <text evidence="2 7">Belongs to the sodium:solute symporter (SSF) (TC 2.A.21) family.</text>
</comment>
<accession>A0ABW5ANB5</accession>